<dbReference type="PANTHER" id="PTHR21343:SF9">
    <property type="entry name" value="LIPID II ISOGLUTAMINYL SYNTHASE (GLUTAMINE-HYDROLYZING) SUBUNIT GATD"/>
    <property type="match status" value="1"/>
</dbReference>
<evidence type="ECO:0000313" key="5">
    <source>
        <dbReference type="Proteomes" id="UP000000263"/>
    </source>
</evidence>
<dbReference type="InterPro" id="IPR033949">
    <property type="entry name" value="CobQ_GATase1"/>
</dbReference>
<dbReference type="PANTHER" id="PTHR21343">
    <property type="entry name" value="DETHIOBIOTIN SYNTHETASE"/>
    <property type="match status" value="1"/>
</dbReference>
<dbReference type="InterPro" id="IPR029062">
    <property type="entry name" value="Class_I_gatase-like"/>
</dbReference>
<dbReference type="GO" id="GO:0008360">
    <property type="term" value="P:regulation of cell shape"/>
    <property type="evidence" value="ECO:0007669"/>
    <property type="project" value="UniProtKB-KW"/>
</dbReference>
<comment type="subunit">
    <text evidence="2">Forms a heterodimer with MurT.</text>
</comment>
<dbReference type="SUPFAM" id="SSF52317">
    <property type="entry name" value="Class I glutamine amidotransferase-like"/>
    <property type="match status" value="1"/>
</dbReference>
<keyword evidence="2" id="KW-0436">Ligase</keyword>
<dbReference type="GO" id="GO:0140282">
    <property type="term" value="F:carbon-nitrogen ligase activity on lipid II"/>
    <property type="evidence" value="ECO:0007669"/>
    <property type="project" value="UniProtKB-UniRule"/>
</dbReference>
<dbReference type="GO" id="GO:0071555">
    <property type="term" value="P:cell wall organization"/>
    <property type="evidence" value="ECO:0007669"/>
    <property type="project" value="UniProtKB-KW"/>
</dbReference>
<evidence type="ECO:0000256" key="2">
    <source>
        <dbReference type="HAMAP-Rule" id="MF_02213"/>
    </source>
</evidence>
<dbReference type="UniPathway" id="UPA00219"/>
<dbReference type="GO" id="GO:0004359">
    <property type="term" value="F:glutaminase activity"/>
    <property type="evidence" value="ECO:0007669"/>
    <property type="project" value="UniProtKB-UniRule"/>
</dbReference>
<evidence type="ECO:0000256" key="1">
    <source>
        <dbReference type="ARBA" id="ARBA00022962"/>
    </source>
</evidence>
<keyword evidence="4" id="KW-0808">Transferase</keyword>
<dbReference type="EC" id="6.3.5.13" evidence="2"/>
<dbReference type="HAMAP" id="MF_02213">
    <property type="entry name" value="Lipid_II_synth_GatD"/>
    <property type="match status" value="1"/>
</dbReference>
<feature type="active site" evidence="2">
    <location>
        <position position="217"/>
    </location>
</feature>
<sequence>MWDNVGYVWTRACKCESNRMIWQLRLAHLYPDHMNIYGDRGNVITLQQRCRWRGIACEIVPVGPGATVDWSSIDIAFFGGGQDSGQALIAADFLERQGPALRTAIDDGLVVLAICGGYQLLGHYFLTHTGQRLPGISALDVYTVGGKERLIGNVVVETNPDVFRPAFRLVGFENHSGRTFLGAGVRPLGRALVGRGNNGEDRTEGAVYRNTIGCYLHGSLLPKNPQLADHLIVTALRRRYGDAVALAPLDDALELKAQRVMIERMLRMRQ</sequence>
<evidence type="ECO:0000313" key="4">
    <source>
        <dbReference type="EMBL" id="ABU57578.1"/>
    </source>
</evidence>
<dbReference type="eggNOG" id="COG3442">
    <property type="taxonomic scope" value="Bacteria"/>
</dbReference>
<dbReference type="HOGENOM" id="CLU_064047_0_0_0"/>
<comment type="catalytic activity">
    <reaction evidence="2">
        <text>beta-D-GlcNAc-(1-&gt;4)-Mur2Ac(oyl-L-Ala-gamma-D-Glu-L-Lys-D-Ala-D-Ala)-di-trans,octa-cis-undecaprenyl diphosphate + L-glutamine + ATP + H2O = beta-D-GlcNAc-(1-&gt;4)-Mur2Ac(oyl-L-Ala-D-isoglutaminyl-L-Lys-D-Ala-D-Ala)-di-trans,octa-cis-undecaprenyl diphosphate + L-glutamate + ADP + phosphate + H(+)</text>
        <dbReference type="Rhea" id="RHEA:57928"/>
        <dbReference type="ChEBI" id="CHEBI:15377"/>
        <dbReference type="ChEBI" id="CHEBI:15378"/>
        <dbReference type="ChEBI" id="CHEBI:29985"/>
        <dbReference type="ChEBI" id="CHEBI:30616"/>
        <dbReference type="ChEBI" id="CHEBI:43474"/>
        <dbReference type="ChEBI" id="CHEBI:58359"/>
        <dbReference type="ChEBI" id="CHEBI:60033"/>
        <dbReference type="ChEBI" id="CHEBI:62233"/>
        <dbReference type="ChEBI" id="CHEBI:456216"/>
        <dbReference type="EC" id="6.3.5.13"/>
    </reaction>
</comment>
<dbReference type="STRING" id="383372.Rcas_1484"/>
<name>A7NJA8_ROSCS</name>
<comment type="pathway">
    <text evidence="2">Cell wall biogenesis; peptidoglycan biosynthesis.</text>
</comment>
<feature type="domain" description="CobB/CobQ-like glutamine amidotransferase" evidence="3">
    <location>
        <begin position="26"/>
        <end position="224"/>
    </location>
</feature>
<feature type="active site" description="Nucleophile" evidence="2">
    <location>
        <position position="115"/>
    </location>
</feature>
<evidence type="ECO:0000259" key="3">
    <source>
        <dbReference type="Pfam" id="PF07685"/>
    </source>
</evidence>
<reference evidence="4 5" key="1">
    <citation type="submission" date="2007-08" db="EMBL/GenBank/DDBJ databases">
        <title>Complete sequence of Roseiflexus castenholzii DSM 13941.</title>
        <authorList>
            <consortium name="US DOE Joint Genome Institute"/>
            <person name="Copeland A."/>
            <person name="Lucas S."/>
            <person name="Lapidus A."/>
            <person name="Barry K."/>
            <person name="Glavina del Rio T."/>
            <person name="Dalin E."/>
            <person name="Tice H."/>
            <person name="Pitluck S."/>
            <person name="Thompson L.S."/>
            <person name="Brettin T."/>
            <person name="Bruce D."/>
            <person name="Detter J.C."/>
            <person name="Han C."/>
            <person name="Tapia R."/>
            <person name="Schmutz J."/>
            <person name="Larimer F."/>
            <person name="Land M."/>
            <person name="Hauser L."/>
            <person name="Kyrpides N."/>
            <person name="Mikhailova N."/>
            <person name="Bryant D.A."/>
            <person name="Hanada S."/>
            <person name="Tsukatani Y."/>
            <person name="Richardson P."/>
        </authorList>
    </citation>
    <scope>NUCLEOTIDE SEQUENCE [LARGE SCALE GENOMIC DNA]</scope>
    <source>
        <strain evidence="5">DSM 13941 / HLO8</strain>
    </source>
</reference>
<dbReference type="Pfam" id="PF07685">
    <property type="entry name" value="GATase_3"/>
    <property type="match status" value="1"/>
</dbReference>
<dbReference type="InterPro" id="IPR011698">
    <property type="entry name" value="GATase_3"/>
</dbReference>
<keyword evidence="2" id="KW-0133">Cell shape</keyword>
<dbReference type="GO" id="GO:0009236">
    <property type="term" value="P:cobalamin biosynthetic process"/>
    <property type="evidence" value="ECO:0007669"/>
    <property type="project" value="InterPro"/>
</dbReference>
<dbReference type="GO" id="GO:0009252">
    <property type="term" value="P:peptidoglycan biosynthetic process"/>
    <property type="evidence" value="ECO:0007669"/>
    <property type="project" value="UniProtKB-UniRule"/>
</dbReference>
<comment type="catalytic activity">
    <reaction evidence="2">
        <text>L-glutamine + H2O = L-glutamate + NH4(+)</text>
        <dbReference type="Rhea" id="RHEA:15889"/>
        <dbReference type="ChEBI" id="CHEBI:15377"/>
        <dbReference type="ChEBI" id="CHEBI:28938"/>
        <dbReference type="ChEBI" id="CHEBI:29985"/>
        <dbReference type="ChEBI" id="CHEBI:58359"/>
        <dbReference type="EC" id="3.5.1.2"/>
    </reaction>
</comment>
<dbReference type="Gene3D" id="3.40.50.880">
    <property type="match status" value="1"/>
</dbReference>
<protein>
    <recommendedName>
        <fullName evidence="2">Lipid II isoglutaminyl synthase (glutamine-hydrolyzing) subunit GatD</fullName>
        <ecNumber evidence="2">6.3.5.13</ecNumber>
    </recommendedName>
    <alternativeName>
        <fullName evidence="2">Lipid II isoglutaminyl synthase glutaminase subunit</fullName>
        <ecNumber evidence="2">3.5.1.2</ecNumber>
    </alternativeName>
</protein>
<keyword evidence="2" id="KW-0378">Hydrolase</keyword>
<keyword evidence="5" id="KW-1185">Reference proteome</keyword>
<dbReference type="AlphaFoldDB" id="A7NJA8"/>
<dbReference type="EMBL" id="CP000804">
    <property type="protein sequence ID" value="ABU57578.1"/>
    <property type="molecule type" value="Genomic_DNA"/>
</dbReference>
<dbReference type="KEGG" id="rca:Rcas_1484"/>
<dbReference type="EC" id="3.5.1.2" evidence="2"/>
<gene>
    <name evidence="2" type="primary">gatD</name>
    <name evidence="4" type="ordered locus">Rcas_1484</name>
</gene>
<keyword evidence="1 2" id="KW-0315">Glutamine amidotransferase</keyword>
<dbReference type="CDD" id="cd01750">
    <property type="entry name" value="GATase1_CobQ"/>
    <property type="match status" value="1"/>
</dbReference>
<keyword evidence="2" id="KW-0573">Peptidoglycan synthesis</keyword>
<organism evidence="4 5">
    <name type="scientific">Roseiflexus castenholzii (strain DSM 13941 / HLO8)</name>
    <dbReference type="NCBI Taxonomy" id="383372"/>
    <lineage>
        <taxon>Bacteria</taxon>
        <taxon>Bacillati</taxon>
        <taxon>Chloroflexota</taxon>
        <taxon>Chloroflexia</taxon>
        <taxon>Chloroflexales</taxon>
        <taxon>Roseiflexineae</taxon>
        <taxon>Roseiflexaceae</taxon>
        <taxon>Roseiflexus</taxon>
    </lineage>
</organism>
<dbReference type="PROSITE" id="PS51274">
    <property type="entry name" value="GATASE_COBBQ"/>
    <property type="match status" value="1"/>
</dbReference>
<proteinExistence type="inferred from homology"/>
<comment type="function">
    <text evidence="2">The lipid II isoglutaminyl synthase complex catalyzes the formation of alpha-D-isoglutamine in the cell wall lipid II stem peptide. The GatD subunit catalyzes the hydrolysis of glutamine to glutamate and ammonia. The resulting ammonia molecule is channeled to the active site of MurT.</text>
</comment>
<dbReference type="Proteomes" id="UP000000263">
    <property type="component" value="Chromosome"/>
</dbReference>
<keyword evidence="2" id="KW-0961">Cell wall biogenesis/degradation</keyword>
<dbReference type="InterPro" id="IPR043702">
    <property type="entry name" value="Lipid_II_synth_GatD"/>
</dbReference>
<dbReference type="GO" id="GO:0016740">
    <property type="term" value="F:transferase activity"/>
    <property type="evidence" value="ECO:0007669"/>
    <property type="project" value="UniProtKB-KW"/>
</dbReference>
<accession>A7NJA8</accession>
<comment type="similarity">
    <text evidence="2">Belongs to the CobB/CobQ family. GatD subfamily.</text>
</comment>
<feature type="binding site" evidence="2">
    <location>
        <position position="149"/>
    </location>
    <ligand>
        <name>substrate</name>
    </ligand>
</feature>